<dbReference type="GeneID" id="19943916"/>
<dbReference type="InParanoid" id="T0S3V8"/>
<accession>T0S3V8</accession>
<proteinExistence type="predicted"/>
<dbReference type="AlphaFoldDB" id="T0S3V8"/>
<dbReference type="EMBL" id="JH767138">
    <property type="protein sequence ID" value="EQC39763.1"/>
    <property type="molecule type" value="Genomic_DNA"/>
</dbReference>
<evidence type="ECO:0000313" key="2">
    <source>
        <dbReference type="EMBL" id="EQC39763.1"/>
    </source>
</evidence>
<gene>
    <name evidence="2" type="ORF">SDRG_03189</name>
</gene>
<dbReference type="Proteomes" id="UP000030762">
    <property type="component" value="Unassembled WGS sequence"/>
</dbReference>
<protein>
    <submittedName>
        <fullName evidence="2">Uncharacterized protein</fullName>
    </submittedName>
</protein>
<sequence>MPCALAIETTYLHMPTSTRSPPASPKTSRRARLQSLDESPAMLLQAKQRKALEANPAFRQLMRPVRAAKWTLLP</sequence>
<organism evidence="2 3">
    <name type="scientific">Saprolegnia diclina (strain VS20)</name>
    <dbReference type="NCBI Taxonomy" id="1156394"/>
    <lineage>
        <taxon>Eukaryota</taxon>
        <taxon>Sar</taxon>
        <taxon>Stramenopiles</taxon>
        <taxon>Oomycota</taxon>
        <taxon>Saprolegniomycetes</taxon>
        <taxon>Saprolegniales</taxon>
        <taxon>Saprolegniaceae</taxon>
        <taxon>Saprolegnia</taxon>
    </lineage>
</organism>
<reference evidence="2 3" key="1">
    <citation type="submission" date="2012-04" db="EMBL/GenBank/DDBJ databases">
        <title>The Genome Sequence of Saprolegnia declina VS20.</title>
        <authorList>
            <consortium name="The Broad Institute Genome Sequencing Platform"/>
            <person name="Russ C."/>
            <person name="Nusbaum C."/>
            <person name="Tyler B."/>
            <person name="van West P."/>
            <person name="Dieguez-Uribeondo J."/>
            <person name="de Bruijn I."/>
            <person name="Tripathy S."/>
            <person name="Jiang R."/>
            <person name="Young S.K."/>
            <person name="Zeng Q."/>
            <person name="Gargeya S."/>
            <person name="Fitzgerald M."/>
            <person name="Haas B."/>
            <person name="Abouelleil A."/>
            <person name="Alvarado L."/>
            <person name="Arachchi H.M."/>
            <person name="Berlin A."/>
            <person name="Chapman S.B."/>
            <person name="Goldberg J."/>
            <person name="Griggs A."/>
            <person name="Gujja S."/>
            <person name="Hansen M."/>
            <person name="Howarth C."/>
            <person name="Imamovic A."/>
            <person name="Larimer J."/>
            <person name="McCowen C."/>
            <person name="Montmayeur A."/>
            <person name="Murphy C."/>
            <person name="Neiman D."/>
            <person name="Pearson M."/>
            <person name="Priest M."/>
            <person name="Roberts A."/>
            <person name="Saif S."/>
            <person name="Shea T."/>
            <person name="Sisk P."/>
            <person name="Sykes S."/>
            <person name="Wortman J."/>
            <person name="Nusbaum C."/>
            <person name="Birren B."/>
        </authorList>
    </citation>
    <scope>NUCLEOTIDE SEQUENCE [LARGE SCALE GENOMIC DNA]</scope>
    <source>
        <strain evidence="2 3">VS20</strain>
    </source>
</reference>
<dbReference type="VEuPathDB" id="FungiDB:SDRG_03189"/>
<name>T0S3V8_SAPDV</name>
<dbReference type="RefSeq" id="XP_008607035.1">
    <property type="nucleotide sequence ID" value="XM_008608813.1"/>
</dbReference>
<feature type="region of interest" description="Disordered" evidence="1">
    <location>
        <begin position="9"/>
        <end position="32"/>
    </location>
</feature>
<keyword evidence="3" id="KW-1185">Reference proteome</keyword>
<evidence type="ECO:0000313" key="3">
    <source>
        <dbReference type="Proteomes" id="UP000030762"/>
    </source>
</evidence>
<evidence type="ECO:0000256" key="1">
    <source>
        <dbReference type="SAM" id="MobiDB-lite"/>
    </source>
</evidence>